<dbReference type="EMBL" id="CM045769">
    <property type="protein sequence ID" value="KAI7996021.1"/>
    <property type="molecule type" value="Genomic_DNA"/>
</dbReference>
<accession>A0ACC0G8P1</accession>
<comment type="caution">
    <text evidence="1">The sequence shown here is derived from an EMBL/GenBank/DDBJ whole genome shotgun (WGS) entry which is preliminary data.</text>
</comment>
<protein>
    <submittedName>
        <fullName evidence="1">Uncharacterized protein</fullName>
    </submittedName>
</protein>
<keyword evidence="2" id="KW-1185">Reference proteome</keyword>
<sequence length="231" mass="26441">MKPAILTRCSSRKLLKVNASLNNDQEFAIKNIHYGGLLHLSSYLLPWAFMVQILERFNLESCALWLHSGGIQTITPSDRGHIIDHTWGDTDWPARVVHHACILYNLVCFLCPSSKDVAGPKLYVALDDVLRLHEYDWPQFILYWLVNEVKKYKNRSSTSQTSLTSSFGGYLFLLMKLAFWTMEHVKEQLGLKANEATQGVYKVFVNETIPLLCQEQMEYLRGIDAILMAEG</sequence>
<name>A0ACC0G8P1_9ERIC</name>
<reference evidence="1 2" key="1">
    <citation type="journal article" date="2022" name="Plant J.">
        <title>Chromosome-level genome of Camellia lanceoleosa provides a valuable resource for understanding genome evolution and self-incompatibility.</title>
        <authorList>
            <person name="Gong W."/>
            <person name="Xiao S."/>
            <person name="Wang L."/>
            <person name="Liao Z."/>
            <person name="Chang Y."/>
            <person name="Mo W."/>
            <person name="Hu G."/>
            <person name="Li W."/>
            <person name="Zhao G."/>
            <person name="Zhu H."/>
            <person name="Hu X."/>
            <person name="Ji K."/>
            <person name="Xiang X."/>
            <person name="Song Q."/>
            <person name="Yuan D."/>
            <person name="Jin S."/>
            <person name="Zhang L."/>
        </authorList>
    </citation>
    <scope>NUCLEOTIDE SEQUENCE [LARGE SCALE GENOMIC DNA]</scope>
    <source>
        <strain evidence="1">SQ_2022a</strain>
    </source>
</reference>
<evidence type="ECO:0000313" key="1">
    <source>
        <dbReference type="EMBL" id="KAI7996021.1"/>
    </source>
</evidence>
<gene>
    <name evidence="1" type="ORF">LOK49_LG11G01310</name>
</gene>
<dbReference type="Proteomes" id="UP001060215">
    <property type="component" value="Chromosome 12"/>
</dbReference>
<evidence type="ECO:0000313" key="2">
    <source>
        <dbReference type="Proteomes" id="UP001060215"/>
    </source>
</evidence>
<organism evidence="1 2">
    <name type="scientific">Camellia lanceoleosa</name>
    <dbReference type="NCBI Taxonomy" id="1840588"/>
    <lineage>
        <taxon>Eukaryota</taxon>
        <taxon>Viridiplantae</taxon>
        <taxon>Streptophyta</taxon>
        <taxon>Embryophyta</taxon>
        <taxon>Tracheophyta</taxon>
        <taxon>Spermatophyta</taxon>
        <taxon>Magnoliopsida</taxon>
        <taxon>eudicotyledons</taxon>
        <taxon>Gunneridae</taxon>
        <taxon>Pentapetalae</taxon>
        <taxon>asterids</taxon>
        <taxon>Ericales</taxon>
        <taxon>Theaceae</taxon>
        <taxon>Camellia</taxon>
    </lineage>
</organism>
<proteinExistence type="predicted"/>